<evidence type="ECO:0000256" key="3">
    <source>
        <dbReference type="ARBA" id="ARBA00022833"/>
    </source>
</evidence>
<dbReference type="PANTHER" id="PTHR47156">
    <property type="entry name" value="PROTEIN CBG20824"/>
    <property type="match status" value="1"/>
</dbReference>
<name>A0A5B7K2X6_PORTR</name>
<gene>
    <name evidence="6" type="primary">nhl-1_1</name>
    <name evidence="6" type="ORF">E2C01_096775</name>
</gene>
<dbReference type="AlphaFoldDB" id="A0A5B7K2X6"/>
<dbReference type="InterPro" id="IPR052667">
    <property type="entry name" value="E3_ubiquitin-ligase_RING"/>
</dbReference>
<dbReference type="SMART" id="SM00184">
    <property type="entry name" value="RING"/>
    <property type="match status" value="1"/>
</dbReference>
<dbReference type="InterPro" id="IPR017907">
    <property type="entry name" value="Znf_RING_CS"/>
</dbReference>
<feature type="domain" description="RING-type" evidence="5">
    <location>
        <begin position="62"/>
        <end position="110"/>
    </location>
</feature>
<dbReference type="SUPFAM" id="SSF57850">
    <property type="entry name" value="RING/U-box"/>
    <property type="match status" value="1"/>
</dbReference>
<dbReference type="InterPro" id="IPR001841">
    <property type="entry name" value="Znf_RING"/>
</dbReference>
<evidence type="ECO:0000259" key="5">
    <source>
        <dbReference type="PROSITE" id="PS50089"/>
    </source>
</evidence>
<evidence type="ECO:0000256" key="4">
    <source>
        <dbReference type="PROSITE-ProRule" id="PRU00175"/>
    </source>
</evidence>
<accession>A0A5B7K2X6</accession>
<keyword evidence="7" id="KW-1185">Reference proteome</keyword>
<dbReference type="Pfam" id="PF13445">
    <property type="entry name" value="zf-RING_UBOX"/>
    <property type="match status" value="1"/>
</dbReference>
<keyword evidence="2 4" id="KW-0863">Zinc-finger</keyword>
<dbReference type="GO" id="GO:0008270">
    <property type="term" value="F:zinc ion binding"/>
    <property type="evidence" value="ECO:0007669"/>
    <property type="project" value="UniProtKB-KW"/>
</dbReference>
<dbReference type="InterPro" id="IPR013083">
    <property type="entry name" value="Znf_RING/FYVE/PHD"/>
</dbReference>
<sequence length="198" mass="21998">MVLEGPNCVCVCSLYFSSCPASSSLSSHILHPTVTSHLLSQTKTPTHHPLRHQAPVDASEECPVCLDRYSRTPQGLPRFLQCGHTFCTSCLDSLRERATFRTYITCPLCRADHPKALKVCPVNPHLKELIDIEDAKEARDSAKRSSFAITHEIPAFRVRVSVDPARYFVPTNMVCLEDALVLLGDYDDDGVEVTIVQC</sequence>
<dbReference type="EMBL" id="VSRR010126328">
    <property type="protein sequence ID" value="MPD01256.1"/>
    <property type="molecule type" value="Genomic_DNA"/>
</dbReference>
<comment type="caution">
    <text evidence="6">The sequence shown here is derived from an EMBL/GenBank/DDBJ whole genome shotgun (WGS) entry which is preliminary data.</text>
</comment>
<reference evidence="6 7" key="1">
    <citation type="submission" date="2019-05" db="EMBL/GenBank/DDBJ databases">
        <title>Another draft genome of Portunus trituberculatus and its Hox gene families provides insights of decapod evolution.</title>
        <authorList>
            <person name="Jeong J.-H."/>
            <person name="Song I."/>
            <person name="Kim S."/>
            <person name="Choi T."/>
            <person name="Kim D."/>
            <person name="Ryu S."/>
            <person name="Kim W."/>
        </authorList>
    </citation>
    <scope>NUCLEOTIDE SEQUENCE [LARGE SCALE GENOMIC DNA]</scope>
    <source>
        <tissue evidence="6">Muscle</tissue>
    </source>
</reference>
<dbReference type="Proteomes" id="UP000324222">
    <property type="component" value="Unassembled WGS sequence"/>
</dbReference>
<dbReference type="PROSITE" id="PS00518">
    <property type="entry name" value="ZF_RING_1"/>
    <property type="match status" value="1"/>
</dbReference>
<organism evidence="6 7">
    <name type="scientific">Portunus trituberculatus</name>
    <name type="common">Swimming crab</name>
    <name type="synonym">Neptunus trituberculatus</name>
    <dbReference type="NCBI Taxonomy" id="210409"/>
    <lineage>
        <taxon>Eukaryota</taxon>
        <taxon>Metazoa</taxon>
        <taxon>Ecdysozoa</taxon>
        <taxon>Arthropoda</taxon>
        <taxon>Crustacea</taxon>
        <taxon>Multicrustacea</taxon>
        <taxon>Malacostraca</taxon>
        <taxon>Eumalacostraca</taxon>
        <taxon>Eucarida</taxon>
        <taxon>Decapoda</taxon>
        <taxon>Pleocyemata</taxon>
        <taxon>Brachyura</taxon>
        <taxon>Eubrachyura</taxon>
        <taxon>Portunoidea</taxon>
        <taxon>Portunidae</taxon>
        <taxon>Portuninae</taxon>
        <taxon>Portunus</taxon>
    </lineage>
</organism>
<evidence type="ECO:0000313" key="7">
    <source>
        <dbReference type="Proteomes" id="UP000324222"/>
    </source>
</evidence>
<evidence type="ECO:0000256" key="1">
    <source>
        <dbReference type="ARBA" id="ARBA00022723"/>
    </source>
</evidence>
<keyword evidence="3" id="KW-0862">Zinc</keyword>
<evidence type="ECO:0000256" key="2">
    <source>
        <dbReference type="ARBA" id="ARBA00022771"/>
    </source>
</evidence>
<dbReference type="PROSITE" id="PS50089">
    <property type="entry name" value="ZF_RING_2"/>
    <property type="match status" value="1"/>
</dbReference>
<dbReference type="InterPro" id="IPR027370">
    <property type="entry name" value="Znf-RING_euk"/>
</dbReference>
<keyword evidence="1" id="KW-0479">Metal-binding</keyword>
<protein>
    <submittedName>
        <fullName evidence="6">RING finger protein nhl-1</fullName>
    </submittedName>
</protein>
<dbReference type="Gene3D" id="3.30.40.10">
    <property type="entry name" value="Zinc/RING finger domain, C3HC4 (zinc finger)"/>
    <property type="match status" value="1"/>
</dbReference>
<dbReference type="PANTHER" id="PTHR47156:SF10">
    <property type="entry name" value="E3 UBIQUITIN-PROTEIN LIGASE TRIM-21-RELATED"/>
    <property type="match status" value="1"/>
</dbReference>
<evidence type="ECO:0000313" key="6">
    <source>
        <dbReference type="EMBL" id="MPD01256.1"/>
    </source>
</evidence>
<proteinExistence type="predicted"/>